<evidence type="ECO:0000313" key="2">
    <source>
        <dbReference type="Proteomes" id="UP000657931"/>
    </source>
</evidence>
<evidence type="ECO:0000313" key="1">
    <source>
        <dbReference type="EMBL" id="MBD7935490.1"/>
    </source>
</evidence>
<proteinExistence type="predicted"/>
<gene>
    <name evidence="1" type="ORF">H9655_00485</name>
</gene>
<reference evidence="1 2" key="1">
    <citation type="submission" date="2020-08" db="EMBL/GenBank/DDBJ databases">
        <title>A Genomic Blueprint of the Chicken Gut Microbiome.</title>
        <authorList>
            <person name="Gilroy R."/>
            <person name="Ravi A."/>
            <person name="Getino M."/>
            <person name="Pursley I."/>
            <person name="Horton D.L."/>
            <person name="Alikhan N.-F."/>
            <person name="Baker D."/>
            <person name="Gharbi K."/>
            <person name="Hall N."/>
            <person name="Watson M."/>
            <person name="Adriaenssens E.M."/>
            <person name="Foster-Nyarko E."/>
            <person name="Jarju S."/>
            <person name="Secka A."/>
            <person name="Antonio M."/>
            <person name="Oren A."/>
            <person name="Chaudhuri R."/>
            <person name="La Ragione R.M."/>
            <person name="Hildebrand F."/>
            <person name="Pallen M.J."/>
        </authorList>
    </citation>
    <scope>NUCLEOTIDE SEQUENCE [LARGE SCALE GENOMIC DNA]</scope>
    <source>
        <strain evidence="1 2">Sa5YUA1</strain>
    </source>
</reference>
<sequence length="316" mass="36864">MGQLIKIIDCISRYEQNIYLYPSRFVKLKKQQWELLLTRFEEEGKESQLLEEEPSQYHKPGLKDKLLNIVKRNKETMIEEEMAEEEPNHNEESFSFTADYHVRPTSTKELKQMYLDQLFRTQLKWASSTLFSESSLPRSYYYNEQLKYLLQRFPDTFLILFMPILKLGQAPVSLDTIVLTPTEVICLHFLDGDELTAYTGSGGRFWLAKKENEQKILNPLISLNRTAAVVKKILDKHVVTLPVQKVVLCRDGYIDYPTVPFDVTLIDRKAYQSWFINKRQTKAPLKSQQLLAAQALLTYAESISFERSEWSDIGEG</sequence>
<keyword evidence="2" id="KW-1185">Reference proteome</keyword>
<organism evidence="1 2">
    <name type="scientific">Cytobacillus stercorigallinarum</name>
    <dbReference type="NCBI Taxonomy" id="2762240"/>
    <lineage>
        <taxon>Bacteria</taxon>
        <taxon>Bacillati</taxon>
        <taxon>Bacillota</taxon>
        <taxon>Bacilli</taxon>
        <taxon>Bacillales</taxon>
        <taxon>Bacillaceae</taxon>
        <taxon>Cytobacillus</taxon>
    </lineage>
</organism>
<dbReference type="RefSeq" id="WP_191809857.1">
    <property type="nucleotide sequence ID" value="NZ_JACSQT010000001.1"/>
</dbReference>
<name>A0ABR8QJ01_9BACI</name>
<dbReference type="Proteomes" id="UP000657931">
    <property type="component" value="Unassembled WGS sequence"/>
</dbReference>
<comment type="caution">
    <text evidence="1">The sequence shown here is derived from an EMBL/GenBank/DDBJ whole genome shotgun (WGS) entry which is preliminary data.</text>
</comment>
<dbReference type="EMBL" id="JACSQT010000001">
    <property type="protein sequence ID" value="MBD7935490.1"/>
    <property type="molecule type" value="Genomic_DNA"/>
</dbReference>
<protein>
    <submittedName>
        <fullName evidence="1">NERD domain-containing protein</fullName>
    </submittedName>
</protein>
<accession>A0ABR8QJ01</accession>